<evidence type="ECO:0000313" key="1">
    <source>
        <dbReference type="EMBL" id="OYQ28665.1"/>
    </source>
</evidence>
<organism evidence="1 2">
    <name type="scientific">Sandarakinorhabdus cyanobacteriorum</name>
    <dbReference type="NCBI Taxonomy" id="1981098"/>
    <lineage>
        <taxon>Bacteria</taxon>
        <taxon>Pseudomonadati</taxon>
        <taxon>Pseudomonadota</taxon>
        <taxon>Alphaproteobacteria</taxon>
        <taxon>Sphingomonadales</taxon>
        <taxon>Sphingosinicellaceae</taxon>
        <taxon>Sandarakinorhabdus</taxon>
    </lineage>
</organism>
<accession>A0A255YJB4</accession>
<sequence length="123" mass="13897">MLSMTVDDEAGFIEVVVDSAITRPDYEAVVTAVDQLLTRHARIDFVEVVRRLGKIAPEVWWRDLVFHLHHRDFLRRAAIVSDAGWVGPLVRLFAPLYPAELRCFPESGLDAARRWARGGEDAG</sequence>
<keyword evidence="2" id="KW-1185">Reference proteome</keyword>
<reference evidence="1 2" key="1">
    <citation type="submission" date="2017-07" db="EMBL/GenBank/DDBJ databases">
        <title>Sandarakinorhabdus cyanobacteriorum sp. nov., a novel bacterium isolated from cyanobacterial aggregates in a eutrophic lake.</title>
        <authorList>
            <person name="Cai H."/>
        </authorList>
    </citation>
    <scope>NUCLEOTIDE SEQUENCE [LARGE SCALE GENOMIC DNA]</scope>
    <source>
        <strain evidence="1 2">TH057</strain>
    </source>
</reference>
<name>A0A255YJB4_9SPHN</name>
<evidence type="ECO:0008006" key="3">
    <source>
        <dbReference type="Google" id="ProtNLM"/>
    </source>
</evidence>
<dbReference type="SUPFAM" id="SSF52091">
    <property type="entry name" value="SpoIIaa-like"/>
    <property type="match status" value="1"/>
</dbReference>
<dbReference type="EMBL" id="NOXT01000109">
    <property type="protein sequence ID" value="OYQ28665.1"/>
    <property type="molecule type" value="Genomic_DNA"/>
</dbReference>
<dbReference type="InterPro" id="IPR021866">
    <property type="entry name" value="SpoIIAA-like"/>
</dbReference>
<dbReference type="InterPro" id="IPR038396">
    <property type="entry name" value="SpoIIAA-like_sf"/>
</dbReference>
<dbReference type="Pfam" id="PF11964">
    <property type="entry name" value="SpoIIAA-like"/>
    <property type="match status" value="1"/>
</dbReference>
<protein>
    <recommendedName>
        <fullName evidence="3">STAS/SEC14 domain-containing protein</fullName>
    </recommendedName>
</protein>
<dbReference type="RefSeq" id="WP_094473734.1">
    <property type="nucleotide sequence ID" value="NZ_NOXT01000109.1"/>
</dbReference>
<dbReference type="AlphaFoldDB" id="A0A255YJB4"/>
<dbReference type="Proteomes" id="UP000216991">
    <property type="component" value="Unassembled WGS sequence"/>
</dbReference>
<proteinExistence type="predicted"/>
<dbReference type="OrthoDB" id="9811577at2"/>
<evidence type="ECO:0000313" key="2">
    <source>
        <dbReference type="Proteomes" id="UP000216991"/>
    </source>
</evidence>
<dbReference type="InterPro" id="IPR036513">
    <property type="entry name" value="STAS_dom_sf"/>
</dbReference>
<gene>
    <name evidence="1" type="ORF">CHU93_08875</name>
</gene>
<comment type="caution">
    <text evidence="1">The sequence shown here is derived from an EMBL/GenBank/DDBJ whole genome shotgun (WGS) entry which is preliminary data.</text>
</comment>
<dbReference type="Gene3D" id="3.40.50.10600">
    <property type="entry name" value="SpoIIaa-like domains"/>
    <property type="match status" value="1"/>
</dbReference>